<gene>
    <name evidence="2" type="ORF">Pcinc_021572</name>
</gene>
<dbReference type="Proteomes" id="UP001286313">
    <property type="component" value="Unassembled WGS sequence"/>
</dbReference>
<sequence>MGYPVFGGVGESFLVTSAHLSPYNGGQTQVTPPVDQATNPVYNHLTLTTQNHLYPIPSLTLAKHRQYLLAFTLPHLSQTTLINHHLVQLSLTISSSTLDHPHQPSLSPALPHNILLNPTPPSSTIN</sequence>
<name>A0AAE1KEV1_PETCI</name>
<organism evidence="2 3">
    <name type="scientific">Petrolisthes cinctipes</name>
    <name type="common">Flat porcelain crab</name>
    <dbReference type="NCBI Taxonomy" id="88211"/>
    <lineage>
        <taxon>Eukaryota</taxon>
        <taxon>Metazoa</taxon>
        <taxon>Ecdysozoa</taxon>
        <taxon>Arthropoda</taxon>
        <taxon>Crustacea</taxon>
        <taxon>Multicrustacea</taxon>
        <taxon>Malacostraca</taxon>
        <taxon>Eumalacostraca</taxon>
        <taxon>Eucarida</taxon>
        <taxon>Decapoda</taxon>
        <taxon>Pleocyemata</taxon>
        <taxon>Anomura</taxon>
        <taxon>Galatheoidea</taxon>
        <taxon>Porcellanidae</taxon>
        <taxon>Petrolisthes</taxon>
    </lineage>
</organism>
<evidence type="ECO:0000313" key="2">
    <source>
        <dbReference type="EMBL" id="KAK3873396.1"/>
    </source>
</evidence>
<comment type="caution">
    <text evidence="2">The sequence shown here is derived from an EMBL/GenBank/DDBJ whole genome shotgun (WGS) entry which is preliminary data.</text>
</comment>
<proteinExistence type="predicted"/>
<dbReference type="AlphaFoldDB" id="A0AAE1KEV1"/>
<dbReference type="EMBL" id="JAWQEG010002226">
    <property type="protein sequence ID" value="KAK3873396.1"/>
    <property type="molecule type" value="Genomic_DNA"/>
</dbReference>
<evidence type="ECO:0000256" key="1">
    <source>
        <dbReference type="SAM" id="MobiDB-lite"/>
    </source>
</evidence>
<protein>
    <submittedName>
        <fullName evidence="2">Uncharacterized protein</fullName>
    </submittedName>
</protein>
<feature type="region of interest" description="Disordered" evidence="1">
    <location>
        <begin position="98"/>
        <end position="126"/>
    </location>
</feature>
<reference evidence="2" key="1">
    <citation type="submission" date="2023-10" db="EMBL/GenBank/DDBJ databases">
        <title>Genome assemblies of two species of porcelain crab, Petrolisthes cinctipes and Petrolisthes manimaculis (Anomura: Porcellanidae).</title>
        <authorList>
            <person name="Angst P."/>
        </authorList>
    </citation>
    <scope>NUCLEOTIDE SEQUENCE</scope>
    <source>
        <strain evidence="2">PB745_01</strain>
        <tissue evidence="2">Gill</tissue>
    </source>
</reference>
<keyword evidence="3" id="KW-1185">Reference proteome</keyword>
<accession>A0AAE1KEV1</accession>
<evidence type="ECO:0000313" key="3">
    <source>
        <dbReference type="Proteomes" id="UP001286313"/>
    </source>
</evidence>